<evidence type="ECO:0000313" key="2">
    <source>
        <dbReference type="WBParaSite" id="PEQ_0000083401-mRNA-1"/>
    </source>
</evidence>
<accession>A0A914R2K1</accession>
<name>A0A914R2K1_PAREQ</name>
<reference evidence="2" key="1">
    <citation type="submission" date="2022-11" db="UniProtKB">
        <authorList>
            <consortium name="WormBaseParasite"/>
        </authorList>
    </citation>
    <scope>IDENTIFICATION</scope>
</reference>
<proteinExistence type="predicted"/>
<keyword evidence="1" id="KW-1185">Reference proteome</keyword>
<dbReference type="AlphaFoldDB" id="A0A914R2K1"/>
<organism evidence="1 2">
    <name type="scientific">Parascaris equorum</name>
    <name type="common">Equine roundworm</name>
    <dbReference type="NCBI Taxonomy" id="6256"/>
    <lineage>
        <taxon>Eukaryota</taxon>
        <taxon>Metazoa</taxon>
        <taxon>Ecdysozoa</taxon>
        <taxon>Nematoda</taxon>
        <taxon>Chromadorea</taxon>
        <taxon>Rhabditida</taxon>
        <taxon>Spirurina</taxon>
        <taxon>Ascaridomorpha</taxon>
        <taxon>Ascaridoidea</taxon>
        <taxon>Ascarididae</taxon>
        <taxon>Parascaris</taxon>
    </lineage>
</organism>
<sequence>MLTEKHTFMLNDGVCSRTKIRRRGSRNETFHYCSRLREITILPFPDISMHLFSTDNACANSTRKSVHSFTPRRSKFALIWLSYNQLWSVAVICHLPLTYLEKFSARLY</sequence>
<evidence type="ECO:0000313" key="1">
    <source>
        <dbReference type="Proteomes" id="UP000887564"/>
    </source>
</evidence>
<dbReference type="Proteomes" id="UP000887564">
    <property type="component" value="Unplaced"/>
</dbReference>
<dbReference type="WBParaSite" id="PEQ_0000083401-mRNA-1">
    <property type="protein sequence ID" value="PEQ_0000083401-mRNA-1"/>
    <property type="gene ID" value="PEQ_0000083401"/>
</dbReference>
<protein>
    <submittedName>
        <fullName evidence="2">Uncharacterized protein</fullName>
    </submittedName>
</protein>